<comment type="caution">
    <text evidence="1">The sequence shown here is derived from an EMBL/GenBank/DDBJ whole genome shotgun (WGS) entry which is preliminary data.</text>
</comment>
<sequence length="95" mass="10856">MEKAERIAVNTPEFQFDLYQMVNVRVIDKFGEVRGRAQYVNAENQYYICCYDADGRTNSSWFDESLLVAAGDDRHPGCPIYAGIDLPDVVKVEEE</sequence>
<dbReference type="EMBL" id="PDDV01000013">
    <property type="protein sequence ID" value="PEH72073.1"/>
    <property type="molecule type" value="Genomic_DNA"/>
</dbReference>
<dbReference type="Proteomes" id="UP000219788">
    <property type="component" value="Unassembled WGS sequence"/>
</dbReference>
<protein>
    <submittedName>
        <fullName evidence="1">Uncharacterized protein</fullName>
    </submittedName>
</protein>
<reference evidence="2" key="1">
    <citation type="submission" date="2017-09" db="EMBL/GenBank/DDBJ databases">
        <title>FDA dAtabase for Regulatory Grade micrObial Sequences (FDA-ARGOS): Supporting development and validation of Infectious Disease Dx tests.</title>
        <authorList>
            <person name="Goldberg B."/>
            <person name="Campos J."/>
            <person name="Tallon L."/>
            <person name="Sadzewicz L."/>
            <person name="Ott S."/>
            <person name="Zhao X."/>
            <person name="Nagaraj S."/>
            <person name="Vavikolanu K."/>
            <person name="Aluvathingal J."/>
            <person name="Nadendla S."/>
            <person name="Geyer C."/>
            <person name="Sichtig H."/>
        </authorList>
    </citation>
    <scope>NUCLEOTIDE SEQUENCE [LARGE SCALE GENOMIC DNA]</scope>
    <source>
        <strain evidence="2">FDAARGOS_370</strain>
    </source>
</reference>
<name>A0A2A7U1G2_EDWTA</name>
<evidence type="ECO:0000313" key="2">
    <source>
        <dbReference type="Proteomes" id="UP000219788"/>
    </source>
</evidence>
<dbReference type="RefSeq" id="WP_098142997.1">
    <property type="nucleotide sequence ID" value="NZ_PDDV01000013.1"/>
</dbReference>
<proteinExistence type="predicted"/>
<accession>A0A2A7U1G2</accession>
<organism evidence="1 2">
    <name type="scientific">Edwardsiella tarda</name>
    <dbReference type="NCBI Taxonomy" id="636"/>
    <lineage>
        <taxon>Bacteria</taxon>
        <taxon>Pseudomonadati</taxon>
        <taxon>Pseudomonadota</taxon>
        <taxon>Gammaproteobacteria</taxon>
        <taxon>Enterobacterales</taxon>
        <taxon>Hafniaceae</taxon>
        <taxon>Edwardsiella</taxon>
    </lineage>
</organism>
<dbReference type="OrthoDB" id="6456362at2"/>
<evidence type="ECO:0000313" key="1">
    <source>
        <dbReference type="EMBL" id="PEH72073.1"/>
    </source>
</evidence>
<gene>
    <name evidence="1" type="ORF">CRM76_09165</name>
</gene>
<dbReference type="AlphaFoldDB" id="A0A2A7U1G2"/>